<evidence type="ECO:0000256" key="1">
    <source>
        <dbReference type="ARBA" id="ARBA00022478"/>
    </source>
</evidence>
<evidence type="ECO:0000256" key="10">
    <source>
        <dbReference type="ARBA" id="ARBA00023125"/>
    </source>
</evidence>
<dbReference type="GO" id="GO:0006269">
    <property type="term" value="P:DNA replication, synthesis of primer"/>
    <property type="evidence" value="ECO:0007669"/>
    <property type="project" value="UniProtKB-UniRule"/>
</dbReference>
<dbReference type="InterPro" id="IPR006295">
    <property type="entry name" value="DNA_primase_DnaG"/>
</dbReference>
<dbReference type="GO" id="GO:0008270">
    <property type="term" value="F:zinc ion binding"/>
    <property type="evidence" value="ECO:0007669"/>
    <property type="project" value="UniProtKB-KW"/>
</dbReference>
<keyword evidence="4 12" id="KW-0548">Nucleotidyltransferase</keyword>
<evidence type="ECO:0000256" key="4">
    <source>
        <dbReference type="ARBA" id="ARBA00022695"/>
    </source>
</evidence>
<keyword evidence="10 12" id="KW-0238">DNA-binding</keyword>
<evidence type="ECO:0000256" key="9">
    <source>
        <dbReference type="ARBA" id="ARBA00022842"/>
    </source>
</evidence>
<dbReference type="InterPro" id="IPR030846">
    <property type="entry name" value="DnaG_bac"/>
</dbReference>
<dbReference type="GO" id="GO:0003677">
    <property type="term" value="F:DNA binding"/>
    <property type="evidence" value="ECO:0007669"/>
    <property type="project" value="UniProtKB-KW"/>
</dbReference>
<dbReference type="Gene3D" id="3.90.980.10">
    <property type="entry name" value="DNA primase, catalytic core, N-terminal domain"/>
    <property type="match status" value="1"/>
</dbReference>
<evidence type="ECO:0000256" key="11">
    <source>
        <dbReference type="ARBA" id="ARBA00023163"/>
    </source>
</evidence>
<keyword evidence="1 12" id="KW-0240">DNA-directed RNA polymerase</keyword>
<keyword evidence="6 13" id="KW-0479">Metal-binding</keyword>
<dbReference type="PANTHER" id="PTHR30313">
    <property type="entry name" value="DNA PRIMASE"/>
    <property type="match status" value="1"/>
</dbReference>
<name>A0A0G1DFE2_9BACT</name>
<evidence type="ECO:0000259" key="15">
    <source>
        <dbReference type="PROSITE" id="PS50880"/>
    </source>
</evidence>
<dbReference type="NCBIfam" id="TIGR01391">
    <property type="entry name" value="dnaG"/>
    <property type="match status" value="1"/>
</dbReference>
<dbReference type="Pfam" id="PF10410">
    <property type="entry name" value="DnaB_bind"/>
    <property type="match status" value="1"/>
</dbReference>
<dbReference type="Pfam" id="PF13155">
    <property type="entry name" value="Toprim_2"/>
    <property type="match status" value="1"/>
</dbReference>
<keyword evidence="9" id="KW-0460">Magnesium</keyword>
<dbReference type="GO" id="GO:0005737">
    <property type="term" value="C:cytoplasm"/>
    <property type="evidence" value="ECO:0007669"/>
    <property type="project" value="TreeGrafter"/>
</dbReference>
<keyword evidence="2 12" id="KW-0639">Primosome</keyword>
<dbReference type="GO" id="GO:1990077">
    <property type="term" value="C:primosome complex"/>
    <property type="evidence" value="ECO:0007669"/>
    <property type="project" value="UniProtKB-KW"/>
</dbReference>
<feature type="domain" description="Toprim" evidence="15">
    <location>
        <begin position="254"/>
        <end position="335"/>
    </location>
</feature>
<keyword evidence="7 14" id="KW-0863">Zinc-finger</keyword>
<dbReference type="PATRIC" id="fig|1618443.3.peg.1301"/>
<comment type="subunit">
    <text evidence="12">Monomer. Interacts with DnaB.</text>
</comment>
<dbReference type="CDD" id="cd03364">
    <property type="entry name" value="TOPRIM_DnaG_primases"/>
    <property type="match status" value="1"/>
</dbReference>
<dbReference type="GO" id="GO:0003899">
    <property type="term" value="F:DNA-directed RNA polymerase activity"/>
    <property type="evidence" value="ECO:0007669"/>
    <property type="project" value="UniProtKB-UniRule"/>
</dbReference>
<organism evidence="16 17">
    <name type="scientific">Candidatus Gottesmanbacteria bacterium GW2011_GWA2_43_14</name>
    <dbReference type="NCBI Taxonomy" id="1618443"/>
    <lineage>
        <taxon>Bacteria</taxon>
        <taxon>Candidatus Gottesmaniibacteriota</taxon>
    </lineage>
</organism>
<dbReference type="SUPFAM" id="SSF56731">
    <property type="entry name" value="DNA primase core"/>
    <property type="match status" value="1"/>
</dbReference>
<dbReference type="PIRSF" id="PIRSF002811">
    <property type="entry name" value="DnaG"/>
    <property type="match status" value="1"/>
</dbReference>
<evidence type="ECO:0000256" key="8">
    <source>
        <dbReference type="ARBA" id="ARBA00022833"/>
    </source>
</evidence>
<dbReference type="FunFam" id="3.90.580.10:FF:000001">
    <property type="entry name" value="DNA primase"/>
    <property type="match status" value="1"/>
</dbReference>
<feature type="zinc finger region" description="CHC2-type" evidence="14">
    <location>
        <begin position="34"/>
        <end position="59"/>
    </location>
</feature>
<dbReference type="AlphaFoldDB" id="A0A0G1DFE2"/>
<comment type="function">
    <text evidence="12 13">RNA polymerase that catalyzes the synthesis of short RNA molecules used as primers for DNA polymerase during DNA replication.</text>
</comment>
<comment type="similarity">
    <text evidence="12 13">Belongs to the DnaG primase family.</text>
</comment>
<evidence type="ECO:0000313" key="16">
    <source>
        <dbReference type="EMBL" id="KKS96354.1"/>
    </source>
</evidence>
<accession>A0A0G1DFE2</accession>
<dbReference type="InterPro" id="IPR019475">
    <property type="entry name" value="DNA_primase_DnaB-bd"/>
</dbReference>
<dbReference type="InterPro" id="IPR050219">
    <property type="entry name" value="DnaG_primase"/>
</dbReference>
<comment type="caution">
    <text evidence="12">Lacks conserved residue(s) required for the propagation of feature annotation.</text>
</comment>
<gene>
    <name evidence="12" type="primary">dnaG</name>
    <name evidence="16" type="ORF">UV73_C0011G0026</name>
</gene>
<comment type="cofactor">
    <cofactor evidence="13 14">
        <name>Zn(2+)</name>
        <dbReference type="ChEBI" id="CHEBI:29105"/>
    </cofactor>
    <text evidence="13 14">Binds 1 zinc ion per monomer.</text>
</comment>
<protein>
    <recommendedName>
        <fullName evidence="12 13">DNA primase</fullName>
        <ecNumber evidence="12">2.7.7.101</ecNumber>
    </recommendedName>
</protein>
<dbReference type="InterPro" id="IPR002694">
    <property type="entry name" value="Znf_CHC2"/>
</dbReference>
<sequence length="593" mass="67455">MTDVELIKSKIDIVAFISDYVNLKKAGRNFKGLCPFHSEKSPSFIVSPERQSWHCFGACAMGGDAITFYEKWEGIDFLEALKALAERTGITLQKYTPTSEVLLKEKLYAVNNLAADFFHFLLTEHPIGEKARNYLKDRKIRKETAANFRLGYSPESWDSLNKFLLKKGFSQSDIYSSGLVIRSDRGSYYDRFRGRLMFTLHDHRGKCAGFSGRKLPPQPEAEAKYINSPETPVYIKGNILYGLDKTREFIKKSQQAVIVEGEFDFLASFQSGVSNVVAIKGSALTENQTLLLKRFTENILLALDADFAGNEAAKRGIEIAENAGMMVKVVKLLQGKDPAECVAKGEHFWKKSVEKAVPIYDFVIEQAFAKYNPQEVNGKRKISEEIIPFLVKIRNSIVLSHYIKKCARDLDVTEESIEMAIENFNKTKNRPKIKAEVKNEVKNRQELLEEHFLALLLQSDKIHESLEKVETIISRDDFRQNAVSTILKLLEKQYHDKKKLKIEDLNMNISPEIAPVFDLAYMSDLGNFSKDAVLLEKELIKTAKLIRKMSLRGIVNDLSTKMKDLEKAGKTGEIEKLGNQVRQNLLLLKELEN</sequence>
<dbReference type="STRING" id="1618443.UV73_C0011G0026"/>
<evidence type="ECO:0000256" key="3">
    <source>
        <dbReference type="ARBA" id="ARBA00022679"/>
    </source>
</evidence>
<comment type="catalytic activity">
    <reaction evidence="12">
        <text>ssDNA + n NTP = ssDNA/pppN(pN)n-1 hybrid + (n-1) diphosphate.</text>
        <dbReference type="EC" id="2.7.7.101"/>
    </reaction>
</comment>
<dbReference type="Gene3D" id="3.40.1360.10">
    <property type="match status" value="1"/>
</dbReference>
<dbReference type="HAMAP" id="MF_00974">
    <property type="entry name" value="DNA_primase_DnaG"/>
    <property type="match status" value="1"/>
</dbReference>
<evidence type="ECO:0000256" key="7">
    <source>
        <dbReference type="ARBA" id="ARBA00022771"/>
    </source>
</evidence>
<dbReference type="Proteomes" id="UP000034894">
    <property type="component" value="Unassembled WGS sequence"/>
</dbReference>
<dbReference type="EMBL" id="LCFP01000011">
    <property type="protein sequence ID" value="KKS96354.1"/>
    <property type="molecule type" value="Genomic_DNA"/>
</dbReference>
<evidence type="ECO:0000256" key="2">
    <source>
        <dbReference type="ARBA" id="ARBA00022515"/>
    </source>
</evidence>
<keyword evidence="11 12" id="KW-0804">Transcription</keyword>
<evidence type="ECO:0000256" key="13">
    <source>
        <dbReference type="PIRNR" id="PIRNR002811"/>
    </source>
</evidence>
<dbReference type="FunFam" id="3.90.980.10:FF:000001">
    <property type="entry name" value="DNA primase"/>
    <property type="match status" value="1"/>
</dbReference>
<dbReference type="InterPro" id="IPR037068">
    <property type="entry name" value="DNA_primase_core_N_sf"/>
</dbReference>
<dbReference type="Pfam" id="PF08275">
    <property type="entry name" value="DNAG_N"/>
    <property type="match status" value="1"/>
</dbReference>
<dbReference type="Pfam" id="PF01807">
    <property type="entry name" value="Zn_ribbon_DnaG"/>
    <property type="match status" value="1"/>
</dbReference>
<dbReference type="SMART" id="SM00493">
    <property type="entry name" value="TOPRIM"/>
    <property type="match status" value="1"/>
</dbReference>
<evidence type="ECO:0000256" key="6">
    <source>
        <dbReference type="ARBA" id="ARBA00022723"/>
    </source>
</evidence>
<dbReference type="Gene3D" id="3.90.580.10">
    <property type="entry name" value="Zinc finger, CHC2-type domain"/>
    <property type="match status" value="1"/>
</dbReference>
<dbReference type="EC" id="2.7.7.101" evidence="12"/>
<dbReference type="InterPro" id="IPR013264">
    <property type="entry name" value="DNAG_N"/>
</dbReference>
<dbReference type="SUPFAM" id="SSF57783">
    <property type="entry name" value="Zinc beta-ribbon"/>
    <property type="match status" value="1"/>
</dbReference>
<reference evidence="16 17" key="1">
    <citation type="journal article" date="2015" name="Nature">
        <title>rRNA introns, odd ribosomes, and small enigmatic genomes across a large radiation of phyla.</title>
        <authorList>
            <person name="Brown C.T."/>
            <person name="Hug L.A."/>
            <person name="Thomas B.C."/>
            <person name="Sharon I."/>
            <person name="Castelle C.J."/>
            <person name="Singh A."/>
            <person name="Wilkins M.J."/>
            <person name="Williams K.H."/>
            <person name="Banfield J.F."/>
        </authorList>
    </citation>
    <scope>NUCLEOTIDE SEQUENCE [LARGE SCALE GENOMIC DNA]</scope>
</reference>
<dbReference type="SMART" id="SM00400">
    <property type="entry name" value="ZnF_CHCC"/>
    <property type="match status" value="1"/>
</dbReference>
<dbReference type="GO" id="GO:0000428">
    <property type="term" value="C:DNA-directed RNA polymerase complex"/>
    <property type="evidence" value="ECO:0007669"/>
    <property type="project" value="UniProtKB-KW"/>
</dbReference>
<evidence type="ECO:0000256" key="5">
    <source>
        <dbReference type="ARBA" id="ARBA00022705"/>
    </source>
</evidence>
<keyword evidence="5 12" id="KW-0235">DNA replication</keyword>
<evidence type="ECO:0000256" key="14">
    <source>
        <dbReference type="PIRSR" id="PIRSR002811-1"/>
    </source>
</evidence>
<dbReference type="PANTHER" id="PTHR30313:SF2">
    <property type="entry name" value="DNA PRIMASE"/>
    <property type="match status" value="1"/>
</dbReference>
<dbReference type="InterPro" id="IPR006171">
    <property type="entry name" value="TOPRIM_dom"/>
</dbReference>
<proteinExistence type="inferred from homology"/>
<evidence type="ECO:0000313" key="17">
    <source>
        <dbReference type="Proteomes" id="UP000034894"/>
    </source>
</evidence>
<evidence type="ECO:0000256" key="12">
    <source>
        <dbReference type="HAMAP-Rule" id="MF_00974"/>
    </source>
</evidence>
<keyword evidence="3 12" id="KW-0808">Transferase</keyword>
<comment type="caution">
    <text evidence="16">The sequence shown here is derived from an EMBL/GenBank/DDBJ whole genome shotgun (WGS) entry which is preliminary data.</text>
</comment>
<keyword evidence="8 13" id="KW-0862">Zinc</keyword>
<dbReference type="InterPro" id="IPR034151">
    <property type="entry name" value="TOPRIM_DnaG_bac"/>
</dbReference>
<dbReference type="PROSITE" id="PS50880">
    <property type="entry name" value="TOPRIM"/>
    <property type="match status" value="1"/>
</dbReference>
<dbReference type="InterPro" id="IPR036977">
    <property type="entry name" value="DNA_primase_Znf_CHC2"/>
</dbReference>